<proteinExistence type="predicted"/>
<comment type="caution">
    <text evidence="1">The sequence shown here is derived from an EMBL/GenBank/DDBJ whole genome shotgun (WGS) entry which is preliminary data.</text>
</comment>
<dbReference type="Proteomes" id="UP001596250">
    <property type="component" value="Unassembled WGS sequence"/>
</dbReference>
<dbReference type="EMBL" id="JBHSQV010000100">
    <property type="protein sequence ID" value="MFC5986458.1"/>
    <property type="molecule type" value="Genomic_DNA"/>
</dbReference>
<accession>A0ABW1INK7</accession>
<evidence type="ECO:0000313" key="2">
    <source>
        <dbReference type="Proteomes" id="UP001596250"/>
    </source>
</evidence>
<gene>
    <name evidence="1" type="ORF">ACFPXP_08450</name>
</gene>
<keyword evidence="2" id="KW-1185">Reference proteome</keyword>
<protein>
    <submittedName>
        <fullName evidence="1">Uncharacterized protein</fullName>
    </submittedName>
</protein>
<organism evidence="1 2">
    <name type="scientific">Marinicrinis lubricantis</name>
    <dbReference type="NCBI Taxonomy" id="2086470"/>
    <lineage>
        <taxon>Bacteria</taxon>
        <taxon>Bacillati</taxon>
        <taxon>Bacillota</taxon>
        <taxon>Bacilli</taxon>
        <taxon>Bacillales</taxon>
        <taxon>Paenibacillaceae</taxon>
    </lineage>
</organism>
<dbReference type="RefSeq" id="WP_379893790.1">
    <property type="nucleotide sequence ID" value="NZ_CBCSCT010000112.1"/>
</dbReference>
<evidence type="ECO:0000313" key="1">
    <source>
        <dbReference type="EMBL" id="MFC5986458.1"/>
    </source>
</evidence>
<sequence>MNGIGQEPTIVGLNQLDVAILMGKYSILLGMINFGTAKQKTIAKKILKEMESYIYNHINPISFELGNRNLGLNEQELHFIDYALN</sequence>
<name>A0ABW1INK7_9BACL</name>
<reference evidence="2" key="1">
    <citation type="journal article" date="2019" name="Int. J. Syst. Evol. Microbiol.">
        <title>The Global Catalogue of Microorganisms (GCM) 10K type strain sequencing project: providing services to taxonomists for standard genome sequencing and annotation.</title>
        <authorList>
            <consortium name="The Broad Institute Genomics Platform"/>
            <consortium name="The Broad Institute Genome Sequencing Center for Infectious Disease"/>
            <person name="Wu L."/>
            <person name="Ma J."/>
        </authorList>
    </citation>
    <scope>NUCLEOTIDE SEQUENCE [LARGE SCALE GENOMIC DNA]</scope>
    <source>
        <strain evidence="2">CCM 8749</strain>
    </source>
</reference>